<evidence type="ECO:0000256" key="1">
    <source>
        <dbReference type="SAM" id="MobiDB-lite"/>
    </source>
</evidence>
<accession>A0A1R1YEZ7</accession>
<evidence type="ECO:0000313" key="3">
    <source>
        <dbReference type="Proteomes" id="UP000187429"/>
    </source>
</evidence>
<gene>
    <name evidence="2" type="ORF">AYI69_g4277</name>
</gene>
<proteinExistence type="predicted"/>
<protein>
    <submittedName>
        <fullName evidence="2">Uncharacterized protein</fullName>
    </submittedName>
</protein>
<dbReference type="EMBL" id="LSSM01001632">
    <property type="protein sequence ID" value="OMJ25482.1"/>
    <property type="molecule type" value="Genomic_DNA"/>
</dbReference>
<dbReference type="AlphaFoldDB" id="A0A1R1YEZ7"/>
<evidence type="ECO:0000313" key="2">
    <source>
        <dbReference type="EMBL" id="OMJ25482.1"/>
    </source>
</evidence>
<sequence length="111" mass="12284">MKHVARPLTVTRIFEEEVSDAERGHNRDPKRPPLRGRLSYAQICVIRTGRQMVGSEHSYTGIQNPIHEPKLGIALVSVGTKSNGGSPSVQKKAVPKYHKSLNKEGGEPYVK</sequence>
<feature type="compositionally biased region" description="Polar residues" evidence="1">
    <location>
        <begin position="79"/>
        <end position="89"/>
    </location>
</feature>
<keyword evidence="3" id="KW-1185">Reference proteome</keyword>
<dbReference type="Proteomes" id="UP000187429">
    <property type="component" value="Unassembled WGS sequence"/>
</dbReference>
<name>A0A1R1YEZ7_9FUNG</name>
<reference evidence="3" key="1">
    <citation type="submission" date="2017-01" db="EMBL/GenBank/DDBJ databases">
        <authorList>
            <person name="Wang Y."/>
            <person name="White M."/>
            <person name="Kvist S."/>
            <person name="Moncalvo J.-M."/>
        </authorList>
    </citation>
    <scope>NUCLEOTIDE SEQUENCE [LARGE SCALE GENOMIC DNA]</scope>
    <source>
        <strain evidence="3">ID-206-W2</strain>
    </source>
</reference>
<comment type="caution">
    <text evidence="2">The sequence shown here is derived from an EMBL/GenBank/DDBJ whole genome shotgun (WGS) entry which is preliminary data.</text>
</comment>
<feature type="compositionally biased region" description="Basic and acidic residues" evidence="1">
    <location>
        <begin position="101"/>
        <end position="111"/>
    </location>
</feature>
<organism evidence="2 3">
    <name type="scientific">Smittium culicis</name>
    <dbReference type="NCBI Taxonomy" id="133412"/>
    <lineage>
        <taxon>Eukaryota</taxon>
        <taxon>Fungi</taxon>
        <taxon>Fungi incertae sedis</taxon>
        <taxon>Zoopagomycota</taxon>
        <taxon>Kickxellomycotina</taxon>
        <taxon>Harpellomycetes</taxon>
        <taxon>Harpellales</taxon>
        <taxon>Legeriomycetaceae</taxon>
        <taxon>Smittium</taxon>
    </lineage>
</organism>
<feature type="region of interest" description="Disordered" evidence="1">
    <location>
        <begin position="79"/>
        <end position="111"/>
    </location>
</feature>